<feature type="transmembrane region" description="Helical" evidence="1">
    <location>
        <begin position="47"/>
        <end position="66"/>
    </location>
</feature>
<name>A0A1H9NLG5_9EURY</name>
<gene>
    <name evidence="2" type="ORF">SAMN04489841_3647</name>
</gene>
<accession>A0A1H9NLG5</accession>
<protein>
    <submittedName>
        <fullName evidence="2">Uncharacterized protein</fullName>
    </submittedName>
</protein>
<dbReference type="Proteomes" id="UP000199114">
    <property type="component" value="Unassembled WGS sequence"/>
</dbReference>
<organism evidence="2 3">
    <name type="scientific">Natrinema salaciae</name>
    <dbReference type="NCBI Taxonomy" id="1186196"/>
    <lineage>
        <taxon>Archaea</taxon>
        <taxon>Methanobacteriati</taxon>
        <taxon>Methanobacteriota</taxon>
        <taxon>Stenosarchaea group</taxon>
        <taxon>Halobacteria</taxon>
        <taxon>Halobacteriales</taxon>
        <taxon>Natrialbaceae</taxon>
        <taxon>Natrinema</taxon>
    </lineage>
</organism>
<keyword evidence="1" id="KW-0812">Transmembrane</keyword>
<dbReference type="EMBL" id="FOFD01000005">
    <property type="protein sequence ID" value="SER36721.1"/>
    <property type="molecule type" value="Genomic_DNA"/>
</dbReference>
<proteinExistence type="predicted"/>
<evidence type="ECO:0000256" key="1">
    <source>
        <dbReference type="SAM" id="Phobius"/>
    </source>
</evidence>
<evidence type="ECO:0000313" key="3">
    <source>
        <dbReference type="Proteomes" id="UP000199114"/>
    </source>
</evidence>
<dbReference type="STRING" id="1186196.SAMN04489841_3647"/>
<feature type="transmembrane region" description="Helical" evidence="1">
    <location>
        <begin position="12"/>
        <end position="35"/>
    </location>
</feature>
<dbReference type="AlphaFoldDB" id="A0A1H9NLG5"/>
<keyword evidence="1" id="KW-0472">Membrane</keyword>
<keyword evidence="1" id="KW-1133">Transmembrane helix</keyword>
<evidence type="ECO:0000313" key="2">
    <source>
        <dbReference type="EMBL" id="SER36721.1"/>
    </source>
</evidence>
<sequence>MSDTQNRRRERVLIRVGGLAFVIQLIVFQNSLGVMSSPGVSGTLRDILSGGLLLVAVVCLVGGVYLRQRGS</sequence>
<reference evidence="3" key="1">
    <citation type="submission" date="2016-10" db="EMBL/GenBank/DDBJ databases">
        <authorList>
            <person name="Varghese N."/>
            <person name="Submissions S."/>
        </authorList>
    </citation>
    <scope>NUCLEOTIDE SEQUENCE [LARGE SCALE GENOMIC DNA]</scope>
    <source>
        <strain evidence="3">DSM 25055</strain>
    </source>
</reference>
<keyword evidence="3" id="KW-1185">Reference proteome</keyword>